<comment type="subunit">
    <text evidence="9">Homodimer.</text>
</comment>
<dbReference type="Gene3D" id="3.40.1190.20">
    <property type="match status" value="1"/>
</dbReference>
<dbReference type="InterPro" id="IPR011611">
    <property type="entry name" value="PfkB_dom"/>
</dbReference>
<dbReference type="EMBL" id="QRCM01000001">
    <property type="protein sequence ID" value="TXG91544.1"/>
    <property type="molecule type" value="Genomic_DNA"/>
</dbReference>
<dbReference type="AlphaFoldDB" id="A0A6P2CFK1"/>
<feature type="binding site" evidence="9">
    <location>
        <begin position="236"/>
        <end position="237"/>
    </location>
    <ligand>
        <name>ATP</name>
        <dbReference type="ChEBI" id="CHEBI:30616"/>
    </ligand>
</feature>
<evidence type="ECO:0000256" key="3">
    <source>
        <dbReference type="ARBA" id="ARBA00022741"/>
    </source>
</evidence>
<evidence type="ECO:0000259" key="10">
    <source>
        <dbReference type="Pfam" id="PF00294"/>
    </source>
</evidence>
<dbReference type="UniPathway" id="UPA00916">
    <property type="reaction ID" value="UER00889"/>
</dbReference>
<feature type="binding site" evidence="9">
    <location>
        <position position="140"/>
    </location>
    <ligand>
        <name>substrate</name>
    </ligand>
</feature>
<evidence type="ECO:0000256" key="1">
    <source>
        <dbReference type="ARBA" id="ARBA00022679"/>
    </source>
</evidence>
<feature type="binding site" evidence="9">
    <location>
        <position position="233"/>
    </location>
    <ligand>
        <name>K(+)</name>
        <dbReference type="ChEBI" id="CHEBI:29103"/>
    </ligand>
</feature>
<evidence type="ECO:0000256" key="6">
    <source>
        <dbReference type="ARBA" id="ARBA00022842"/>
    </source>
</evidence>
<comment type="caution">
    <text evidence="11">The sequence shown here is derived from an EMBL/GenBank/DDBJ whole genome shotgun (WGS) entry which is preliminary data.</text>
</comment>
<comment type="pathway">
    <text evidence="9">Carbohydrate metabolism; D-ribose degradation; D-ribose 5-phosphate from beta-D-ribopyranose: step 2/2.</text>
</comment>
<feature type="binding site" evidence="9">
    <location>
        <position position="184"/>
    </location>
    <ligand>
        <name>ATP</name>
        <dbReference type="ChEBI" id="CHEBI:30616"/>
    </ligand>
</feature>
<comment type="similarity">
    <text evidence="9">Belongs to the carbohydrate kinase PfkB family. Ribokinase subfamily.</text>
</comment>
<dbReference type="InterPro" id="IPR029056">
    <property type="entry name" value="Ribokinase-like"/>
</dbReference>
<dbReference type="GO" id="GO:0004747">
    <property type="term" value="F:ribokinase activity"/>
    <property type="evidence" value="ECO:0007669"/>
    <property type="project" value="UniProtKB-UniRule"/>
</dbReference>
<dbReference type="PANTHER" id="PTHR10584:SF166">
    <property type="entry name" value="RIBOKINASE"/>
    <property type="match status" value="1"/>
</dbReference>
<keyword evidence="4 9" id="KW-0418">Kinase</keyword>
<feature type="binding site" evidence="9">
    <location>
        <begin position="13"/>
        <end position="15"/>
    </location>
    <ligand>
        <name>substrate</name>
    </ligand>
</feature>
<dbReference type="RefSeq" id="WP_010838279.1">
    <property type="nucleotide sequence ID" value="NZ_QRCM01000001.1"/>
</dbReference>
<feature type="binding site" evidence="9">
    <location>
        <position position="274"/>
    </location>
    <ligand>
        <name>K(+)</name>
        <dbReference type="ChEBI" id="CHEBI:29103"/>
    </ligand>
</feature>
<reference evidence="11 12" key="1">
    <citation type="submission" date="2018-07" db="EMBL/GenBank/DDBJ databases">
        <title>Genome sequence of Rhodococcus rhodnii ATCC 35071 from Rhodnius prolixus.</title>
        <authorList>
            <person name="Patel V."/>
            <person name="Vogel K.J."/>
        </authorList>
    </citation>
    <scope>NUCLEOTIDE SEQUENCE [LARGE SCALE GENOMIC DNA]</scope>
    <source>
        <strain evidence="11 12">ATCC 35071</strain>
    </source>
</reference>
<comment type="catalytic activity">
    <reaction evidence="9">
        <text>D-ribose + ATP = D-ribose 5-phosphate + ADP + H(+)</text>
        <dbReference type="Rhea" id="RHEA:13697"/>
        <dbReference type="ChEBI" id="CHEBI:15378"/>
        <dbReference type="ChEBI" id="CHEBI:30616"/>
        <dbReference type="ChEBI" id="CHEBI:47013"/>
        <dbReference type="ChEBI" id="CHEBI:78346"/>
        <dbReference type="ChEBI" id="CHEBI:456216"/>
        <dbReference type="EC" id="2.7.1.15"/>
    </reaction>
</comment>
<dbReference type="EC" id="2.7.1.15" evidence="9"/>
<sequence length="289" mass="29153">MAPSRIVVVGSVNADLSARVDALPRPGATVLARSFDVGQGGKGANQAIAAARAGGTVAFVGAVGSDAFAPMLRDALAGAGVDTRELRTERGPSGVAIVTVDSAGENSIVVAAGANSTVTTLTDSDLDLIAAADVLVCQFEIPLPAVTAAARHAARHGTEVIVNPSPVQRLPDDLAAVVDVLVVNEGEERTLREDLGAVPHVVTTLGRSGARARSADGTETRVPAPEVTAVDTTGAGDAFTGAFGVRWAELAGDRDRMQGALEFGCAAGALATTRRGADSAPTRAEIEAM</sequence>
<keyword evidence="9" id="KW-0963">Cytoplasm</keyword>
<keyword evidence="6 9" id="KW-0460">Magnesium</keyword>
<dbReference type="GO" id="GO:0005524">
    <property type="term" value="F:ATP binding"/>
    <property type="evidence" value="ECO:0007669"/>
    <property type="project" value="UniProtKB-UniRule"/>
</dbReference>
<dbReference type="HAMAP" id="MF_01987">
    <property type="entry name" value="Ribokinase"/>
    <property type="match status" value="1"/>
</dbReference>
<evidence type="ECO:0000256" key="4">
    <source>
        <dbReference type="ARBA" id="ARBA00022777"/>
    </source>
</evidence>
<accession>A0A6P2CFK1</accession>
<dbReference type="GO" id="GO:0046872">
    <property type="term" value="F:metal ion binding"/>
    <property type="evidence" value="ECO:0007669"/>
    <property type="project" value="UniProtKB-KW"/>
</dbReference>
<evidence type="ECO:0000256" key="5">
    <source>
        <dbReference type="ARBA" id="ARBA00022840"/>
    </source>
</evidence>
<feature type="binding site" evidence="9">
    <location>
        <begin position="41"/>
        <end position="45"/>
    </location>
    <ligand>
        <name>substrate</name>
    </ligand>
</feature>
<dbReference type="Pfam" id="PF00294">
    <property type="entry name" value="PfkB"/>
    <property type="match status" value="1"/>
</dbReference>
<feature type="binding site" evidence="9">
    <location>
        <position position="279"/>
    </location>
    <ligand>
        <name>K(+)</name>
        <dbReference type="ChEBI" id="CHEBI:29103"/>
    </ligand>
</feature>
<dbReference type="InterPro" id="IPR011877">
    <property type="entry name" value="Ribokinase"/>
</dbReference>
<dbReference type="InterPro" id="IPR002139">
    <property type="entry name" value="Ribo/fructo_kinase"/>
</dbReference>
<evidence type="ECO:0000256" key="2">
    <source>
        <dbReference type="ARBA" id="ARBA00022723"/>
    </source>
</evidence>
<keyword evidence="3 9" id="KW-0547">Nucleotide-binding</keyword>
<evidence type="ECO:0000313" key="11">
    <source>
        <dbReference type="EMBL" id="TXG91544.1"/>
    </source>
</evidence>
<gene>
    <name evidence="9" type="primary">rbsK</name>
    <name evidence="11" type="ORF">DW322_16730</name>
</gene>
<proteinExistence type="inferred from homology"/>
<dbReference type="PANTHER" id="PTHR10584">
    <property type="entry name" value="SUGAR KINASE"/>
    <property type="match status" value="1"/>
</dbReference>
<evidence type="ECO:0000256" key="9">
    <source>
        <dbReference type="HAMAP-Rule" id="MF_01987"/>
    </source>
</evidence>
<comment type="function">
    <text evidence="9">Catalyzes the phosphorylation of ribose at O-5 in a reaction requiring ATP and magnesium. The resulting D-ribose-5-phosphate can then be used either for sythesis of nucleotides, histidine, and tryptophan, or as a component of the pentose phosphate pathway.</text>
</comment>
<dbReference type="PRINTS" id="PR00990">
    <property type="entry name" value="RIBOKINASE"/>
</dbReference>
<feature type="binding site" evidence="9">
    <location>
        <begin position="204"/>
        <end position="209"/>
    </location>
    <ligand>
        <name>ATP</name>
        <dbReference type="ChEBI" id="CHEBI:30616"/>
    </ligand>
</feature>
<dbReference type="SUPFAM" id="SSF53613">
    <property type="entry name" value="Ribokinase-like"/>
    <property type="match status" value="1"/>
</dbReference>
<feature type="binding site" evidence="9">
    <location>
        <position position="276"/>
    </location>
    <ligand>
        <name>K(+)</name>
        <dbReference type="ChEBI" id="CHEBI:29103"/>
    </ligand>
</feature>
<keyword evidence="7 9" id="KW-0630">Potassium</keyword>
<feature type="binding site" evidence="9">
    <location>
        <position position="231"/>
    </location>
    <ligand>
        <name>K(+)</name>
        <dbReference type="ChEBI" id="CHEBI:29103"/>
    </ligand>
</feature>
<dbReference type="Proteomes" id="UP000471120">
    <property type="component" value="Unassembled WGS sequence"/>
</dbReference>
<keyword evidence="5 9" id="KW-0067">ATP-binding</keyword>
<feature type="binding site" evidence="9">
    <location>
        <position position="271"/>
    </location>
    <ligand>
        <name>K(+)</name>
        <dbReference type="ChEBI" id="CHEBI:29103"/>
    </ligand>
</feature>
<feature type="active site" description="Proton acceptor" evidence="9">
    <location>
        <position position="237"/>
    </location>
</feature>
<keyword evidence="8 9" id="KW-0119">Carbohydrate metabolism</keyword>
<organism evidence="11 12">
    <name type="scientific">Rhodococcus rhodnii</name>
    <dbReference type="NCBI Taxonomy" id="38312"/>
    <lineage>
        <taxon>Bacteria</taxon>
        <taxon>Bacillati</taxon>
        <taxon>Actinomycetota</taxon>
        <taxon>Actinomycetes</taxon>
        <taxon>Mycobacteriales</taxon>
        <taxon>Nocardiaceae</taxon>
        <taxon>Rhodococcus</taxon>
    </lineage>
</organism>
<dbReference type="GO" id="GO:0019303">
    <property type="term" value="P:D-ribose catabolic process"/>
    <property type="evidence" value="ECO:0007669"/>
    <property type="project" value="UniProtKB-UniRule"/>
</dbReference>
<feature type="binding site" evidence="9">
    <location>
        <position position="237"/>
    </location>
    <ligand>
        <name>substrate</name>
    </ligand>
</feature>
<comment type="cofactor">
    <cofactor evidence="9">
        <name>Mg(2+)</name>
        <dbReference type="ChEBI" id="CHEBI:18420"/>
    </cofactor>
    <text evidence="9">Requires a divalent cation, most likely magnesium in vivo, as an electrophilic catalyst to aid phosphoryl group transfer. It is the chelate of the metal and the nucleotide that is the actual substrate.</text>
</comment>
<comment type="activity regulation">
    <text evidence="9">Activated by a monovalent cation that binds near, but not in, the active site. The most likely occupant of the site in vivo is potassium. Ion binding induces a conformational change that may alter substrate affinity.</text>
</comment>
<dbReference type="CDD" id="cd01174">
    <property type="entry name" value="ribokinase"/>
    <property type="match status" value="1"/>
</dbReference>
<keyword evidence="2 9" id="KW-0479">Metal-binding</keyword>
<keyword evidence="1 9" id="KW-0808">Transferase</keyword>
<feature type="domain" description="Carbohydrate kinase PfkB" evidence="10">
    <location>
        <begin position="5"/>
        <end position="281"/>
    </location>
</feature>
<comment type="caution">
    <text evidence="9">Lacks conserved residue(s) required for the propagation of feature annotation.</text>
</comment>
<evidence type="ECO:0000256" key="8">
    <source>
        <dbReference type="ARBA" id="ARBA00023277"/>
    </source>
</evidence>
<comment type="subcellular location">
    <subcellularLocation>
        <location evidence="9">Cytoplasm</location>
    </subcellularLocation>
</comment>
<protein>
    <recommendedName>
        <fullName evidence="9">Ribokinase</fullName>
        <shortName evidence="9">RK</shortName>
        <ecNumber evidence="9">2.7.1.15</ecNumber>
    </recommendedName>
</protein>
<evidence type="ECO:0000256" key="7">
    <source>
        <dbReference type="ARBA" id="ARBA00022958"/>
    </source>
</evidence>
<evidence type="ECO:0000313" key="12">
    <source>
        <dbReference type="Proteomes" id="UP000471120"/>
    </source>
</evidence>
<dbReference type="GO" id="GO:0005829">
    <property type="term" value="C:cytosol"/>
    <property type="evidence" value="ECO:0007669"/>
    <property type="project" value="TreeGrafter"/>
</dbReference>
<name>A0A6P2CFK1_9NOCA</name>